<dbReference type="Gene3D" id="3.30.465.10">
    <property type="match status" value="1"/>
</dbReference>
<dbReference type="AlphaFoldDB" id="M7T982"/>
<dbReference type="Pfam" id="PF01565">
    <property type="entry name" value="FAD_binding_4"/>
    <property type="match status" value="1"/>
</dbReference>
<dbReference type="InterPro" id="IPR016166">
    <property type="entry name" value="FAD-bd_PCMH"/>
</dbReference>
<feature type="chain" id="PRO_5004085384" evidence="5">
    <location>
        <begin position="21"/>
        <end position="491"/>
    </location>
</feature>
<dbReference type="InterPro" id="IPR006094">
    <property type="entry name" value="Oxid_FAD_bind_N"/>
</dbReference>
<evidence type="ECO:0000256" key="2">
    <source>
        <dbReference type="ARBA" id="ARBA00022630"/>
    </source>
</evidence>
<dbReference type="Proteomes" id="UP000012174">
    <property type="component" value="Unassembled WGS sequence"/>
</dbReference>
<dbReference type="InterPro" id="IPR050416">
    <property type="entry name" value="FAD-linked_Oxidoreductase"/>
</dbReference>
<evidence type="ECO:0000259" key="6">
    <source>
        <dbReference type="PROSITE" id="PS51387"/>
    </source>
</evidence>
<dbReference type="GO" id="GO:0016491">
    <property type="term" value="F:oxidoreductase activity"/>
    <property type="evidence" value="ECO:0007669"/>
    <property type="project" value="UniProtKB-KW"/>
</dbReference>
<dbReference type="PANTHER" id="PTHR42973">
    <property type="entry name" value="BINDING OXIDOREDUCTASE, PUTATIVE (AFU_ORTHOLOGUE AFUA_1G17690)-RELATED"/>
    <property type="match status" value="1"/>
</dbReference>
<keyword evidence="2" id="KW-0285">Flavoprotein</keyword>
<feature type="signal peptide" evidence="5">
    <location>
        <begin position="1"/>
        <end position="20"/>
    </location>
</feature>
<proteinExistence type="inferred from homology"/>
<dbReference type="OrthoDB" id="2151789at2759"/>
<dbReference type="SUPFAM" id="SSF56176">
    <property type="entry name" value="FAD-binding/transporter-associated domain-like"/>
    <property type="match status" value="1"/>
</dbReference>
<gene>
    <name evidence="7" type="ORF">UCREL1_6603</name>
</gene>
<dbReference type="eggNOG" id="KOG1231">
    <property type="taxonomic scope" value="Eukaryota"/>
</dbReference>
<dbReference type="STRING" id="1287681.M7T982"/>
<protein>
    <submittedName>
        <fullName evidence="7">Putative fad binding domain-containing protein</fullName>
    </submittedName>
</protein>
<keyword evidence="4" id="KW-0560">Oxidoreductase</keyword>
<dbReference type="PROSITE" id="PS51257">
    <property type="entry name" value="PROKAR_LIPOPROTEIN"/>
    <property type="match status" value="1"/>
</dbReference>
<evidence type="ECO:0000256" key="4">
    <source>
        <dbReference type="ARBA" id="ARBA00023002"/>
    </source>
</evidence>
<dbReference type="InterPro" id="IPR016169">
    <property type="entry name" value="FAD-bd_PCMH_sub2"/>
</dbReference>
<dbReference type="HOGENOM" id="CLU_018354_1_1_1"/>
<sequence length="491" mass="52918">MKQPGYLAIGALAAAQIACACDALAQVESLTGKVVYPDNNTYDDRLDSYWSKSAALAPWCMALPLTAEDVSSVVKTLKENQCPFGIRSGGHSQFAGSSSVDEGVTIDLGYLNATSYDTDTKLASVEPGAKWRDVYDALTPHGVTTTGGRADLVGVGGFITGGGYSFYHGAHGFACDNVQNFEVVLADGQIVNANANENADLWKALKGSSGNLGFVTRFDLNIIESIDIWGGATFYDLSQKDAVFEAYVDFADNTAEDEDSQSILHLPYASGEFLLKTIFSNGAAVADAPAFDAYTSIPSTSTTVRSTNISDLTLENSGNQPVGIYADWFVGLYKNDIQVLKFVDEKHSEYVAKMEAALPSDSIVETLCQFQPLTQSAINHSELQGGNVMGLEPLVQDGATQMWLFTMQVYNAEDEAKAIPIAKEFLNEVDEYATSIGANLDWRYLNYAYKDQDPIASFGSDAINTIKAAASKYDPNGVFQNLRHSGFKIPA</sequence>
<evidence type="ECO:0000256" key="5">
    <source>
        <dbReference type="SAM" id="SignalP"/>
    </source>
</evidence>
<dbReference type="PROSITE" id="PS51387">
    <property type="entry name" value="FAD_PCMH"/>
    <property type="match status" value="1"/>
</dbReference>
<keyword evidence="8" id="KW-1185">Reference proteome</keyword>
<keyword evidence="5" id="KW-0732">Signal</keyword>
<keyword evidence="3" id="KW-0274">FAD</keyword>
<reference evidence="8" key="1">
    <citation type="journal article" date="2013" name="Genome Announc.">
        <title>Draft genome sequence of the grapevine dieback fungus Eutypa lata UCR-EL1.</title>
        <authorList>
            <person name="Blanco-Ulate B."/>
            <person name="Rolshausen P.E."/>
            <person name="Cantu D."/>
        </authorList>
    </citation>
    <scope>NUCLEOTIDE SEQUENCE [LARGE SCALE GENOMIC DNA]</scope>
    <source>
        <strain evidence="8">UCR-EL1</strain>
    </source>
</reference>
<dbReference type="OMA" id="QLWGGFT"/>
<dbReference type="InterPro" id="IPR036318">
    <property type="entry name" value="FAD-bd_PCMH-like_sf"/>
</dbReference>
<name>M7T982_EUTLA</name>
<accession>M7T982</accession>
<organism evidence="7 8">
    <name type="scientific">Eutypa lata (strain UCR-EL1)</name>
    <name type="common">Grapevine dieback disease fungus</name>
    <name type="synonym">Eutypa armeniacae</name>
    <dbReference type="NCBI Taxonomy" id="1287681"/>
    <lineage>
        <taxon>Eukaryota</taxon>
        <taxon>Fungi</taxon>
        <taxon>Dikarya</taxon>
        <taxon>Ascomycota</taxon>
        <taxon>Pezizomycotina</taxon>
        <taxon>Sordariomycetes</taxon>
        <taxon>Xylariomycetidae</taxon>
        <taxon>Xylariales</taxon>
        <taxon>Diatrypaceae</taxon>
        <taxon>Eutypa</taxon>
    </lineage>
</organism>
<dbReference type="PANTHER" id="PTHR42973:SF53">
    <property type="entry name" value="FAD-BINDING PCMH-TYPE DOMAIN-CONTAINING PROTEIN-RELATED"/>
    <property type="match status" value="1"/>
</dbReference>
<comment type="similarity">
    <text evidence="1">Belongs to the oxygen-dependent FAD-linked oxidoreductase family.</text>
</comment>
<evidence type="ECO:0000313" key="7">
    <source>
        <dbReference type="EMBL" id="EMR66396.1"/>
    </source>
</evidence>
<dbReference type="GO" id="GO:0071949">
    <property type="term" value="F:FAD binding"/>
    <property type="evidence" value="ECO:0007669"/>
    <property type="project" value="InterPro"/>
</dbReference>
<evidence type="ECO:0000313" key="8">
    <source>
        <dbReference type="Proteomes" id="UP000012174"/>
    </source>
</evidence>
<dbReference type="EMBL" id="KB706657">
    <property type="protein sequence ID" value="EMR66396.1"/>
    <property type="molecule type" value="Genomic_DNA"/>
</dbReference>
<feature type="domain" description="FAD-binding PCMH-type" evidence="6">
    <location>
        <begin position="54"/>
        <end position="225"/>
    </location>
</feature>
<dbReference type="KEGG" id="ela:UCREL1_6603"/>
<evidence type="ECO:0000256" key="3">
    <source>
        <dbReference type="ARBA" id="ARBA00022827"/>
    </source>
</evidence>
<evidence type="ECO:0000256" key="1">
    <source>
        <dbReference type="ARBA" id="ARBA00005466"/>
    </source>
</evidence>